<protein>
    <recommendedName>
        <fullName evidence="2">SWIM-type domain-containing protein</fullName>
    </recommendedName>
</protein>
<organism evidence="3 4">
    <name type="scientific">Pullulanibacillus pueri</name>
    <dbReference type="NCBI Taxonomy" id="1437324"/>
    <lineage>
        <taxon>Bacteria</taxon>
        <taxon>Bacillati</taxon>
        <taxon>Bacillota</taxon>
        <taxon>Bacilli</taxon>
        <taxon>Bacillales</taxon>
        <taxon>Sporolactobacillaceae</taxon>
        <taxon>Pullulanibacillus</taxon>
    </lineage>
</organism>
<dbReference type="Proteomes" id="UP000656813">
    <property type="component" value="Unassembled WGS sequence"/>
</dbReference>
<keyword evidence="1" id="KW-0863">Zinc-finger</keyword>
<gene>
    <name evidence="3" type="ORF">GCM10007096_23230</name>
</gene>
<keyword evidence="1" id="KW-0862">Zinc</keyword>
<dbReference type="EMBL" id="BMFV01000016">
    <property type="protein sequence ID" value="GGH83003.1"/>
    <property type="molecule type" value="Genomic_DNA"/>
</dbReference>
<evidence type="ECO:0000313" key="3">
    <source>
        <dbReference type="EMBL" id="GGH83003.1"/>
    </source>
</evidence>
<keyword evidence="1" id="KW-0479">Metal-binding</keyword>
<comment type="caution">
    <text evidence="3">The sequence shown here is derived from an EMBL/GenBank/DDBJ whole genome shotgun (WGS) entry which is preliminary data.</text>
</comment>
<feature type="domain" description="SWIM-type" evidence="2">
    <location>
        <begin position="62"/>
        <end position="106"/>
    </location>
</feature>
<accession>A0A8J2ZW64</accession>
<dbReference type="RefSeq" id="WP_188497538.1">
    <property type="nucleotide sequence ID" value="NZ_BMFV01000016.1"/>
</dbReference>
<dbReference type="PROSITE" id="PS50966">
    <property type="entry name" value="ZF_SWIM"/>
    <property type="match status" value="1"/>
</dbReference>
<evidence type="ECO:0000259" key="2">
    <source>
        <dbReference type="PROSITE" id="PS50966"/>
    </source>
</evidence>
<reference evidence="3" key="1">
    <citation type="journal article" date="2014" name="Int. J. Syst. Evol. Microbiol.">
        <title>Complete genome sequence of Corynebacterium casei LMG S-19264T (=DSM 44701T), isolated from a smear-ripened cheese.</title>
        <authorList>
            <consortium name="US DOE Joint Genome Institute (JGI-PGF)"/>
            <person name="Walter F."/>
            <person name="Albersmeier A."/>
            <person name="Kalinowski J."/>
            <person name="Ruckert C."/>
        </authorList>
    </citation>
    <scope>NUCLEOTIDE SEQUENCE</scope>
    <source>
        <strain evidence="3">CGMCC 1.12777</strain>
    </source>
</reference>
<dbReference type="AlphaFoldDB" id="A0A8J2ZW64"/>
<evidence type="ECO:0000313" key="4">
    <source>
        <dbReference type="Proteomes" id="UP000656813"/>
    </source>
</evidence>
<proteinExistence type="predicted"/>
<evidence type="ECO:0000256" key="1">
    <source>
        <dbReference type="PROSITE-ProRule" id="PRU00325"/>
    </source>
</evidence>
<dbReference type="GO" id="GO:0008270">
    <property type="term" value="F:zinc ion binding"/>
    <property type="evidence" value="ECO:0007669"/>
    <property type="project" value="UniProtKB-KW"/>
</dbReference>
<name>A0A8J2ZW64_9BACL</name>
<dbReference type="InterPro" id="IPR007527">
    <property type="entry name" value="Znf_SWIM"/>
</dbReference>
<reference evidence="3" key="2">
    <citation type="submission" date="2020-09" db="EMBL/GenBank/DDBJ databases">
        <authorList>
            <person name="Sun Q."/>
            <person name="Zhou Y."/>
        </authorList>
    </citation>
    <scope>NUCLEOTIDE SEQUENCE</scope>
    <source>
        <strain evidence="3">CGMCC 1.12777</strain>
    </source>
</reference>
<keyword evidence="4" id="KW-1185">Reference proteome</keyword>
<sequence>MIHTLEEITTNKALKQWLDRFFSRVDTRRTHRGLELYRNRAVTDFQDKIFGFTASVKGSKKYNVSAFFEGVNKAGLPHLDKALFICSCPDDVICCKHVVAAVIHWAVDFDTKKKDVQKLKSSKSSLVNQRFSKAPALKALEKLATKEEPVAFSKESTIDWVFHPPIAEVMDNIHKIVKKGV</sequence>